<evidence type="ECO:0000256" key="9">
    <source>
        <dbReference type="PROSITE-ProRule" id="PRU00357"/>
    </source>
</evidence>
<dbReference type="Proteomes" id="UP001141806">
    <property type="component" value="Unassembled WGS sequence"/>
</dbReference>
<dbReference type="GO" id="GO:0008270">
    <property type="term" value="F:zinc ion binding"/>
    <property type="evidence" value="ECO:0007669"/>
    <property type="project" value="UniProtKB-KW"/>
</dbReference>
<dbReference type="GO" id="GO:0005634">
    <property type="term" value="C:nucleus"/>
    <property type="evidence" value="ECO:0007669"/>
    <property type="project" value="UniProtKB-SubCell"/>
</dbReference>
<keyword evidence="14" id="KW-1185">Reference proteome</keyword>
<dbReference type="PROSITE" id="PS50119">
    <property type="entry name" value="ZF_BBOX"/>
    <property type="match status" value="2"/>
</dbReference>
<organism evidence="13 14">
    <name type="scientific">Protea cynaroides</name>
    <dbReference type="NCBI Taxonomy" id="273540"/>
    <lineage>
        <taxon>Eukaryota</taxon>
        <taxon>Viridiplantae</taxon>
        <taxon>Streptophyta</taxon>
        <taxon>Embryophyta</taxon>
        <taxon>Tracheophyta</taxon>
        <taxon>Spermatophyta</taxon>
        <taxon>Magnoliopsida</taxon>
        <taxon>Proteales</taxon>
        <taxon>Proteaceae</taxon>
        <taxon>Protea</taxon>
    </lineage>
</organism>
<reference evidence="13" key="1">
    <citation type="journal article" date="2023" name="Plant J.">
        <title>The genome of the king protea, Protea cynaroides.</title>
        <authorList>
            <person name="Chang J."/>
            <person name="Duong T.A."/>
            <person name="Schoeman C."/>
            <person name="Ma X."/>
            <person name="Roodt D."/>
            <person name="Barker N."/>
            <person name="Li Z."/>
            <person name="Van de Peer Y."/>
            <person name="Mizrachi E."/>
        </authorList>
    </citation>
    <scope>NUCLEOTIDE SEQUENCE</scope>
    <source>
        <tissue evidence="13">Young leaves</tissue>
    </source>
</reference>
<dbReference type="Pfam" id="PF06203">
    <property type="entry name" value="CCT"/>
    <property type="match status" value="1"/>
</dbReference>
<keyword evidence="4" id="KW-0677">Repeat</keyword>
<gene>
    <name evidence="13" type="ORF">NE237_007141</name>
</gene>
<evidence type="ECO:0000256" key="3">
    <source>
        <dbReference type="ARBA" id="ARBA00022723"/>
    </source>
</evidence>
<dbReference type="SMART" id="SM00336">
    <property type="entry name" value="BBOX"/>
    <property type="match status" value="2"/>
</dbReference>
<keyword evidence="3" id="KW-0479">Metal-binding</keyword>
<evidence type="ECO:0000256" key="10">
    <source>
        <dbReference type="SAM" id="MobiDB-lite"/>
    </source>
</evidence>
<dbReference type="InterPro" id="IPR000315">
    <property type="entry name" value="Znf_B-box"/>
</dbReference>
<evidence type="ECO:0000256" key="6">
    <source>
        <dbReference type="ARBA" id="ARBA00022833"/>
    </source>
</evidence>
<dbReference type="GO" id="GO:0006355">
    <property type="term" value="P:regulation of DNA-templated transcription"/>
    <property type="evidence" value="ECO:0007669"/>
    <property type="project" value="UniProtKB-ARBA"/>
</dbReference>
<dbReference type="AlphaFoldDB" id="A0A9Q0KNV0"/>
<evidence type="ECO:0000256" key="5">
    <source>
        <dbReference type="ARBA" id="ARBA00022771"/>
    </source>
</evidence>
<dbReference type="CDD" id="cd19821">
    <property type="entry name" value="Bbox1_BBX-like"/>
    <property type="match status" value="2"/>
</dbReference>
<accession>A0A9Q0KNV0</accession>
<keyword evidence="7 9" id="KW-0539">Nucleus</keyword>
<evidence type="ECO:0000313" key="13">
    <source>
        <dbReference type="EMBL" id="KAJ4973967.1"/>
    </source>
</evidence>
<evidence type="ECO:0000256" key="2">
    <source>
        <dbReference type="ARBA" id="ARBA00010024"/>
    </source>
</evidence>
<evidence type="ECO:0000256" key="1">
    <source>
        <dbReference type="ARBA" id="ARBA00004123"/>
    </source>
</evidence>
<feature type="domain" description="B box-type" evidence="11">
    <location>
        <begin position="193"/>
        <end position="240"/>
    </location>
</feature>
<feature type="compositionally biased region" description="Low complexity" evidence="10">
    <location>
        <begin position="513"/>
        <end position="522"/>
    </location>
</feature>
<comment type="similarity">
    <text evidence="2">Belongs to the CONSTANS family.</text>
</comment>
<evidence type="ECO:0000256" key="4">
    <source>
        <dbReference type="ARBA" id="ARBA00022737"/>
    </source>
</evidence>
<evidence type="ECO:0000256" key="8">
    <source>
        <dbReference type="PROSITE-ProRule" id="PRU00024"/>
    </source>
</evidence>
<comment type="subcellular location">
    <subcellularLocation>
        <location evidence="1 9">Nucleus</location>
    </subcellularLocation>
</comment>
<feature type="region of interest" description="Disordered" evidence="10">
    <location>
        <begin position="509"/>
        <end position="535"/>
    </location>
</feature>
<name>A0A9Q0KNV0_9MAGN</name>
<dbReference type="InterPro" id="IPR010402">
    <property type="entry name" value="CCT_domain"/>
</dbReference>
<comment type="caution">
    <text evidence="13">The sequence shown here is derived from an EMBL/GenBank/DDBJ whole genome shotgun (WGS) entry which is preliminary data.</text>
</comment>
<evidence type="ECO:0000313" key="14">
    <source>
        <dbReference type="Proteomes" id="UP001141806"/>
    </source>
</evidence>
<keyword evidence="5 8" id="KW-0863">Zinc-finger</keyword>
<feature type="compositionally biased region" description="Polar residues" evidence="10">
    <location>
        <begin position="523"/>
        <end position="533"/>
    </location>
</feature>
<dbReference type="PANTHER" id="PTHR31717:SF45">
    <property type="entry name" value="ZINC FINGER PROTEIN CONSTANS-LIKE 14-RELATED"/>
    <property type="match status" value="1"/>
</dbReference>
<evidence type="ECO:0000259" key="11">
    <source>
        <dbReference type="PROSITE" id="PS50119"/>
    </source>
</evidence>
<keyword evidence="6" id="KW-0862">Zinc</keyword>
<dbReference type="Pfam" id="PF00643">
    <property type="entry name" value="zf-B_box"/>
    <property type="match status" value="2"/>
</dbReference>
<evidence type="ECO:0000256" key="7">
    <source>
        <dbReference type="ARBA" id="ARBA00023242"/>
    </source>
</evidence>
<feature type="domain" description="CCT" evidence="12">
    <location>
        <begin position="576"/>
        <end position="618"/>
    </location>
</feature>
<dbReference type="InterPro" id="IPR049808">
    <property type="entry name" value="CONSTANS-like_Bbox1"/>
</dbReference>
<dbReference type="PANTHER" id="PTHR31717">
    <property type="entry name" value="ZINC FINGER PROTEIN CONSTANS-LIKE 10"/>
    <property type="match status" value="1"/>
</dbReference>
<dbReference type="EMBL" id="JAMYWD010000004">
    <property type="protein sequence ID" value="KAJ4973967.1"/>
    <property type="molecule type" value="Genomic_DNA"/>
</dbReference>
<sequence length="633" mass="70170">MPTVKGLCNGIVFGVLETMGDLRIKSKGTKADGGIVQPLSQVMEAQSVEDFPSRETVEIWCRSQWGGQTLIPMEDELKAQGQRITSYVKVCYRSGFRVQEVEDDPVMDNLQTVEIEERKKGVLESRDSGNSDCDEGLMVMEKNTKSGGIAERIPCDYCSEEIAILYCRADAAKLCLFCDKLVHSANALSRKHIRSLICESCSSEPASVRCSTDNLVLCQECDWDAHGTCSISASHERSPLEDFSGCPSPLELASIWGFDICGEKKALQPPAPPLPSTMSPQVNHMVLSSWSSLDMLLSVDPLAYKSESASNTTLQELVVPSDNTLLYQHDPCADVFPPMSKRQRNFSFGKHKQVILKQLVELLRQGLPDDLLPGTPGRTISQQGNTEGLDLHNEADRAMDDSHSLHHQAPYTSMLMLPQNMDLRENDGLVEDSILWNNPPQQSSQIWDFNLGRSRDREASSPLDLEYGTGNAGFVIKSYSDLIKETPLETMKVVRGFCQLNCSTAHEDFSPQNNNSNNAAASQGPTSSDSNNVPIIRLANGSSKDVHLTEQPVLTIGETMGAGTTKVDMELLATNRGNAMLRYKEKRKTRRYDKHIRYESRKARADTRKRVKGRFVKASEAPDAEQILSEITN</sequence>
<proteinExistence type="inferred from homology"/>
<evidence type="ECO:0000259" key="12">
    <source>
        <dbReference type="PROSITE" id="PS51017"/>
    </source>
</evidence>
<feature type="domain" description="B box-type" evidence="11">
    <location>
        <begin position="150"/>
        <end position="197"/>
    </location>
</feature>
<dbReference type="OrthoDB" id="153872at2759"/>
<dbReference type="PROSITE" id="PS51017">
    <property type="entry name" value="CCT"/>
    <property type="match status" value="1"/>
</dbReference>
<protein>
    <submittedName>
        <fullName evidence="13">Uncharacterized protein</fullName>
    </submittedName>
</protein>